<reference evidence="2" key="1">
    <citation type="submission" date="2021-11" db="EMBL/GenBank/DDBJ databases">
        <title>Cultivation dependent microbiological survey of springs from the worlds oldest radium mine currently devoted to the extraction of radon-saturated water.</title>
        <authorList>
            <person name="Kapinusova G."/>
            <person name="Smrhova T."/>
            <person name="Strejcek M."/>
            <person name="Suman J."/>
            <person name="Jani K."/>
            <person name="Pajer P."/>
            <person name="Uhlik O."/>
        </authorList>
    </citation>
    <scope>NUCLEOTIDE SEQUENCE [LARGE SCALE GENOMIC DNA]</scope>
    <source>
        <strain evidence="2">J379</strain>
    </source>
</reference>
<dbReference type="CDD" id="cd22352">
    <property type="entry name" value="RecB_C-like"/>
    <property type="match status" value="1"/>
</dbReference>
<organism evidence="1 2">
    <name type="scientific">Svornostia abyssi</name>
    <dbReference type="NCBI Taxonomy" id="2898438"/>
    <lineage>
        <taxon>Bacteria</taxon>
        <taxon>Bacillati</taxon>
        <taxon>Actinomycetota</taxon>
        <taxon>Thermoleophilia</taxon>
        <taxon>Solirubrobacterales</taxon>
        <taxon>Baekduiaceae</taxon>
        <taxon>Svornostia</taxon>
    </lineage>
</organism>
<protein>
    <recommendedName>
        <fullName evidence="3">DNA helicase</fullName>
    </recommendedName>
</protein>
<dbReference type="RefSeq" id="WP_353864356.1">
    <property type="nucleotide sequence ID" value="NZ_CP088295.1"/>
</dbReference>
<dbReference type="EMBL" id="CP088295">
    <property type="protein sequence ID" value="UUY03857.1"/>
    <property type="molecule type" value="Genomic_DNA"/>
</dbReference>
<evidence type="ECO:0008006" key="3">
    <source>
        <dbReference type="Google" id="ProtNLM"/>
    </source>
</evidence>
<dbReference type="Gene3D" id="3.90.320.10">
    <property type="match status" value="1"/>
</dbReference>
<evidence type="ECO:0000313" key="2">
    <source>
        <dbReference type="Proteomes" id="UP001058860"/>
    </source>
</evidence>
<dbReference type="InterPro" id="IPR011604">
    <property type="entry name" value="PDDEXK-like_dom_sf"/>
</dbReference>
<gene>
    <name evidence="1" type="ORF">LRS13_24915</name>
</gene>
<proteinExistence type="predicted"/>
<dbReference type="SUPFAM" id="SSF52980">
    <property type="entry name" value="Restriction endonuclease-like"/>
    <property type="match status" value="1"/>
</dbReference>
<evidence type="ECO:0000313" key="1">
    <source>
        <dbReference type="EMBL" id="UUY03857.1"/>
    </source>
</evidence>
<sequence length="122" mass="13771">MLRGFLTGSIDLTFRTPDGRYGIVDYKTNRLGAVDEPLTLWDYRPAAVAEEMRRAHYALQGLLYTVALHRYLRWRVADYDPDRSLAGIFYLFVRGMPAAGVFSWKAPGELVVALSDLLDEGA</sequence>
<dbReference type="InterPro" id="IPR011335">
    <property type="entry name" value="Restrct_endonuc-II-like"/>
</dbReference>
<name>A0ABY5PGZ6_9ACTN</name>
<dbReference type="Proteomes" id="UP001058860">
    <property type="component" value="Chromosome"/>
</dbReference>
<keyword evidence="2" id="KW-1185">Reference proteome</keyword>
<accession>A0ABY5PGZ6</accession>